<evidence type="ECO:0000313" key="5">
    <source>
        <dbReference type="Proteomes" id="UP001148786"/>
    </source>
</evidence>
<feature type="transmembrane region" description="Helical" evidence="2">
    <location>
        <begin position="54"/>
        <end position="77"/>
    </location>
</feature>
<dbReference type="OrthoDB" id="2583436at2759"/>
<dbReference type="PANTHER" id="PTHR40465:SF1">
    <property type="entry name" value="DUF6534 DOMAIN-CONTAINING PROTEIN"/>
    <property type="match status" value="1"/>
</dbReference>
<dbReference type="InterPro" id="IPR045339">
    <property type="entry name" value="DUF6534"/>
</dbReference>
<organism evidence="4 5">
    <name type="scientific">Agrocybe chaxingu</name>
    <dbReference type="NCBI Taxonomy" id="84603"/>
    <lineage>
        <taxon>Eukaryota</taxon>
        <taxon>Fungi</taxon>
        <taxon>Dikarya</taxon>
        <taxon>Basidiomycota</taxon>
        <taxon>Agaricomycotina</taxon>
        <taxon>Agaricomycetes</taxon>
        <taxon>Agaricomycetidae</taxon>
        <taxon>Agaricales</taxon>
        <taxon>Agaricineae</taxon>
        <taxon>Strophariaceae</taxon>
        <taxon>Agrocybe</taxon>
    </lineage>
</organism>
<feature type="compositionally biased region" description="Polar residues" evidence="1">
    <location>
        <begin position="319"/>
        <end position="329"/>
    </location>
</feature>
<feature type="transmembrane region" description="Helical" evidence="2">
    <location>
        <begin position="129"/>
        <end position="148"/>
    </location>
</feature>
<keyword evidence="5" id="KW-1185">Reference proteome</keyword>
<feature type="transmembrane region" description="Helical" evidence="2">
    <location>
        <begin position="168"/>
        <end position="192"/>
    </location>
</feature>
<feature type="region of interest" description="Disordered" evidence="1">
    <location>
        <begin position="319"/>
        <end position="345"/>
    </location>
</feature>
<evidence type="ECO:0000256" key="2">
    <source>
        <dbReference type="SAM" id="Phobius"/>
    </source>
</evidence>
<keyword evidence="2" id="KW-1133">Transmembrane helix</keyword>
<keyword evidence="2" id="KW-0812">Transmembrane</keyword>
<dbReference type="Proteomes" id="UP001148786">
    <property type="component" value="Unassembled WGS sequence"/>
</dbReference>
<evidence type="ECO:0000313" key="4">
    <source>
        <dbReference type="EMBL" id="KAJ3503254.1"/>
    </source>
</evidence>
<dbReference type="PANTHER" id="PTHR40465">
    <property type="entry name" value="CHROMOSOME 1, WHOLE GENOME SHOTGUN SEQUENCE"/>
    <property type="match status" value="1"/>
</dbReference>
<feature type="transmembrane region" description="Helical" evidence="2">
    <location>
        <begin position="97"/>
        <end position="117"/>
    </location>
</feature>
<feature type="transmembrane region" description="Helical" evidence="2">
    <location>
        <begin position="20"/>
        <end position="42"/>
    </location>
</feature>
<protein>
    <recommendedName>
        <fullName evidence="3">DUF6534 domain-containing protein</fullName>
    </recommendedName>
</protein>
<gene>
    <name evidence="4" type="ORF">NLJ89_g8514</name>
</gene>
<feature type="transmembrane region" description="Helical" evidence="2">
    <location>
        <begin position="215"/>
        <end position="239"/>
    </location>
</feature>
<dbReference type="EMBL" id="JANKHO010001166">
    <property type="protein sequence ID" value="KAJ3503254.1"/>
    <property type="molecule type" value="Genomic_DNA"/>
</dbReference>
<evidence type="ECO:0000259" key="3">
    <source>
        <dbReference type="Pfam" id="PF20152"/>
    </source>
</evidence>
<name>A0A9W8MQP6_9AGAR</name>
<feature type="transmembrane region" description="Helical" evidence="2">
    <location>
        <begin position="245"/>
        <end position="264"/>
    </location>
</feature>
<evidence type="ECO:0000256" key="1">
    <source>
        <dbReference type="SAM" id="MobiDB-lite"/>
    </source>
</evidence>
<keyword evidence="2" id="KW-0472">Membrane</keyword>
<proteinExistence type="predicted"/>
<dbReference type="AlphaFoldDB" id="A0A9W8MQP6"/>
<sequence length="345" mass="37365">MFAMLGEQLTARASAAEALHGWMFVGFVLDALLLGIMTTQVHGYYAAYSKKDKAWLQIFVAVLYLALALTVVFFFIYLYRVLIPFFGDADMLLSPHWVLATQPAVTGFVTLSVQLFFSWRVYALTKSKIMGGLVAALALTSGGATVATTCEIVRGTTVKTFQRLKNSITLGLAAAVACDIAITTVLVIYLQIDPLVSQNRHKSGFPRSDMIVKRIIRVTMQTGLVTMIVATGDMILFLSDSSGKHLMLGGALGGLYATSLMTSLNSRKGWKFGESENTDSGGVGSLSVNRDLRVTSMKPNTFIDTRTHPGVFVHVESHQLSDVSSPGSSHSKDKARSFGPESDAE</sequence>
<accession>A0A9W8MQP6</accession>
<reference evidence="4" key="1">
    <citation type="submission" date="2022-07" db="EMBL/GenBank/DDBJ databases">
        <title>Genome Sequence of Agrocybe chaxingu.</title>
        <authorList>
            <person name="Buettner E."/>
        </authorList>
    </citation>
    <scope>NUCLEOTIDE SEQUENCE</scope>
    <source>
        <strain evidence="4">MP-N11</strain>
    </source>
</reference>
<feature type="domain" description="DUF6534" evidence="3">
    <location>
        <begin position="175"/>
        <end position="268"/>
    </location>
</feature>
<dbReference type="Pfam" id="PF20152">
    <property type="entry name" value="DUF6534"/>
    <property type="match status" value="1"/>
</dbReference>
<comment type="caution">
    <text evidence="4">The sequence shown here is derived from an EMBL/GenBank/DDBJ whole genome shotgun (WGS) entry which is preliminary data.</text>
</comment>